<keyword evidence="9" id="KW-1185">Reference proteome</keyword>
<comment type="subcellular location">
    <subcellularLocation>
        <location evidence="1">Periplasm</location>
    </subcellularLocation>
</comment>
<dbReference type="GO" id="GO:0003824">
    <property type="term" value="F:catalytic activity"/>
    <property type="evidence" value="ECO:0007669"/>
    <property type="project" value="InterPro"/>
</dbReference>
<organism evidence="8 9">
    <name type="scientific">Pararhodobacter marinus</name>
    <dbReference type="NCBI Taxonomy" id="2184063"/>
    <lineage>
        <taxon>Bacteria</taxon>
        <taxon>Pseudomonadati</taxon>
        <taxon>Pseudomonadota</taxon>
        <taxon>Alphaproteobacteria</taxon>
        <taxon>Rhodobacterales</taxon>
        <taxon>Paracoccaceae</taxon>
        <taxon>Pararhodobacter</taxon>
    </lineage>
</organism>
<reference evidence="8 9" key="1">
    <citation type="submission" date="2018-05" db="EMBL/GenBank/DDBJ databases">
        <title>Pararhodobacter marina sp. nov., isolated from deep-sea water of the Indian Ocean.</title>
        <authorList>
            <person name="Lai Q.Sr."/>
            <person name="Liu X."/>
            <person name="Shao Z."/>
        </authorList>
    </citation>
    <scope>NUCLEOTIDE SEQUENCE [LARGE SCALE GENOMIC DNA]</scope>
    <source>
        <strain evidence="8 9">CIC4N-9</strain>
    </source>
</reference>
<evidence type="ECO:0000313" key="8">
    <source>
        <dbReference type="EMBL" id="PWE27810.1"/>
    </source>
</evidence>
<dbReference type="AlphaFoldDB" id="A0A2U2C7F3"/>
<dbReference type="InterPro" id="IPR014718">
    <property type="entry name" value="GH-type_carb-bd"/>
</dbReference>
<feature type="signal peptide" evidence="6">
    <location>
        <begin position="1"/>
        <end position="22"/>
    </location>
</feature>
<dbReference type="GO" id="GO:0030246">
    <property type="term" value="F:carbohydrate binding"/>
    <property type="evidence" value="ECO:0007669"/>
    <property type="project" value="InterPro"/>
</dbReference>
<comment type="caution">
    <text evidence="8">The sequence shown here is derived from an EMBL/GenBank/DDBJ whole genome shotgun (WGS) entry which is preliminary data.</text>
</comment>
<evidence type="ECO:0000256" key="4">
    <source>
        <dbReference type="ARBA" id="ARBA00022764"/>
    </source>
</evidence>
<dbReference type="InterPro" id="IPR011013">
    <property type="entry name" value="Gal_mutarotase_sf_dom"/>
</dbReference>
<name>A0A2U2C7F3_9RHOB</name>
<feature type="domain" description="Glucan biosynthesis periplasmic MdoG C-terminal" evidence="7">
    <location>
        <begin position="45"/>
        <end position="525"/>
    </location>
</feature>
<dbReference type="InterPro" id="IPR014438">
    <property type="entry name" value="Glucan_biosyn_MdoG/MdoD"/>
</dbReference>
<evidence type="ECO:0000256" key="5">
    <source>
        <dbReference type="SAM" id="MobiDB-lite"/>
    </source>
</evidence>
<dbReference type="InterPro" id="IPR014756">
    <property type="entry name" value="Ig_E-set"/>
</dbReference>
<dbReference type="Proteomes" id="UP000244940">
    <property type="component" value="Unassembled WGS sequence"/>
</dbReference>
<dbReference type="InterPro" id="IPR007444">
    <property type="entry name" value="Glucan_biosyn_MdoG_C"/>
</dbReference>
<dbReference type="OrthoDB" id="9777817at2"/>
<protein>
    <submittedName>
        <fullName evidence="8">Glucan biosynthesis protein D</fullName>
    </submittedName>
</protein>
<dbReference type="Gene3D" id="2.60.40.10">
    <property type="entry name" value="Immunoglobulins"/>
    <property type="match status" value="1"/>
</dbReference>
<sequence length="528" mass="58486">MLAGLAGTVASLAMLRAAPALSQETPDTESPAPESQAPAPQAQAFSFDWLTDRVREASLVEPAPAEQVEGFLSDLTYDRYQMIQFRTDHTRWSDPGQRMRLQAFHLGWLFREPVHVYEIVDGTAQPLDFSTADFEYRGELADEVPADAQLPGVAGFRLLAALNRADHFDEVISFLGASYFRALGRGNVYGLSARGLAVNTGLSDSEEFPRFIDFWLERPASDNAPMTVYARLESRSVTGAYRFVITPGDTTEVEVTARIFLRSDIRQLGVAPLTSMFMFGGADPDETQDFRPAVHDSEYLVLNMRSGETNVRALNNPPRLASSYMGVQSPQSFGLVQRSRSFEDYLDAEAHYERRPSLIVEPIGDWGQGTIRLIEIPSAFEGNDNIVAYWVPDRPTRRGDSFEVGYRLLWGGEPRGAANPELAQVLRTRAGIAGVAGAEIDPNMRKFVIDFKGGLLSELSAESDVQPEVSTGRGELVGTVLSKISGSDTWRLVLEVRADPGSVVELRAVLKGYDRTLSETWLYQWVRE</sequence>
<dbReference type="EMBL" id="QEYD01000009">
    <property type="protein sequence ID" value="PWE27810.1"/>
    <property type="molecule type" value="Genomic_DNA"/>
</dbReference>
<dbReference type="SUPFAM" id="SSF81296">
    <property type="entry name" value="E set domains"/>
    <property type="match status" value="1"/>
</dbReference>
<dbReference type="InterPro" id="IPR013783">
    <property type="entry name" value="Ig-like_fold"/>
</dbReference>
<dbReference type="GO" id="GO:0030288">
    <property type="term" value="C:outer membrane-bounded periplasmic space"/>
    <property type="evidence" value="ECO:0007669"/>
    <property type="project" value="TreeGrafter"/>
</dbReference>
<feature type="chain" id="PRO_5015564603" evidence="6">
    <location>
        <begin position="23"/>
        <end position="528"/>
    </location>
</feature>
<keyword evidence="6" id="KW-0732">Signal</keyword>
<dbReference type="GO" id="GO:0051274">
    <property type="term" value="P:beta-glucan biosynthetic process"/>
    <property type="evidence" value="ECO:0007669"/>
    <property type="project" value="TreeGrafter"/>
</dbReference>
<dbReference type="SUPFAM" id="SSF74650">
    <property type="entry name" value="Galactose mutarotase-like"/>
    <property type="match status" value="1"/>
</dbReference>
<dbReference type="RefSeq" id="WP_109534225.1">
    <property type="nucleotide sequence ID" value="NZ_QEYD01000009.1"/>
</dbReference>
<dbReference type="Pfam" id="PF04349">
    <property type="entry name" value="MdoG"/>
    <property type="match status" value="1"/>
</dbReference>
<evidence type="ECO:0000259" key="7">
    <source>
        <dbReference type="Pfam" id="PF04349"/>
    </source>
</evidence>
<feature type="region of interest" description="Disordered" evidence="5">
    <location>
        <begin position="20"/>
        <end position="41"/>
    </location>
</feature>
<evidence type="ECO:0000313" key="9">
    <source>
        <dbReference type="Proteomes" id="UP000244940"/>
    </source>
</evidence>
<dbReference type="PANTHER" id="PTHR30504">
    <property type="entry name" value="GLUCANS BIOSYNTHESIS PROTEIN"/>
    <property type="match status" value="1"/>
</dbReference>
<evidence type="ECO:0000256" key="2">
    <source>
        <dbReference type="ARBA" id="ARBA00005001"/>
    </source>
</evidence>
<evidence type="ECO:0000256" key="1">
    <source>
        <dbReference type="ARBA" id="ARBA00004418"/>
    </source>
</evidence>
<dbReference type="GeneID" id="94366274"/>
<proteinExistence type="inferred from homology"/>
<evidence type="ECO:0000256" key="6">
    <source>
        <dbReference type="SAM" id="SignalP"/>
    </source>
</evidence>
<keyword evidence="4" id="KW-0574">Periplasm</keyword>
<evidence type="ECO:0000256" key="3">
    <source>
        <dbReference type="ARBA" id="ARBA00009284"/>
    </source>
</evidence>
<comment type="pathway">
    <text evidence="2">Glycan metabolism; osmoregulated periplasmic glucan (OPG) biosynthesis.</text>
</comment>
<dbReference type="PIRSF" id="PIRSF006281">
    <property type="entry name" value="MdoG"/>
    <property type="match status" value="1"/>
</dbReference>
<dbReference type="UniPathway" id="UPA00637"/>
<dbReference type="PANTHER" id="PTHR30504:SF2">
    <property type="entry name" value="GLUCANS BIOSYNTHESIS PROTEIN G"/>
    <property type="match status" value="1"/>
</dbReference>
<gene>
    <name evidence="8" type="ORF">C4N9_15365</name>
</gene>
<accession>A0A2U2C7F3</accession>
<comment type="similarity">
    <text evidence="3">Belongs to the OpgD/OpgG family.</text>
</comment>
<feature type="compositionally biased region" description="Low complexity" evidence="5">
    <location>
        <begin position="29"/>
        <end position="41"/>
    </location>
</feature>
<dbReference type="Gene3D" id="2.70.98.10">
    <property type="match status" value="1"/>
</dbReference>